<comment type="caution">
    <text evidence="2">The sequence shown here is derived from an EMBL/GenBank/DDBJ whole genome shotgun (WGS) entry which is preliminary data.</text>
</comment>
<sequence length="84" mass="8602">MGGPRAPRALTAKKTKKIGGGPGGVLMGSGMGTIKVLNGFLKGGAIGGSRLPGGIRRKIILEHIGILKPNKKSIEVKQGFGRTL</sequence>
<reference evidence="2" key="2">
    <citation type="submission" date="2021-05" db="EMBL/GenBank/DDBJ databases">
        <authorList>
            <person name="Pain A."/>
        </authorList>
    </citation>
    <scope>NUCLEOTIDE SEQUENCE</scope>
    <source>
        <strain evidence="2">1802A</strain>
    </source>
</reference>
<evidence type="ECO:0000313" key="2">
    <source>
        <dbReference type="EMBL" id="KAK1932145.1"/>
    </source>
</evidence>
<evidence type="ECO:0000313" key="3">
    <source>
        <dbReference type="Proteomes" id="UP001195914"/>
    </source>
</evidence>
<dbReference type="AlphaFoldDB" id="A0AAD9G5B9"/>
<protein>
    <submittedName>
        <fullName evidence="2">Uncharacterized protein</fullName>
    </submittedName>
</protein>
<accession>A0AAD9G5B9</accession>
<organism evidence="2 3">
    <name type="scientific">Babesia divergens</name>
    <dbReference type="NCBI Taxonomy" id="32595"/>
    <lineage>
        <taxon>Eukaryota</taxon>
        <taxon>Sar</taxon>
        <taxon>Alveolata</taxon>
        <taxon>Apicomplexa</taxon>
        <taxon>Aconoidasida</taxon>
        <taxon>Piroplasmida</taxon>
        <taxon>Babesiidae</taxon>
        <taxon>Babesia</taxon>
    </lineage>
</organism>
<feature type="region of interest" description="Disordered" evidence="1">
    <location>
        <begin position="1"/>
        <end position="23"/>
    </location>
</feature>
<proteinExistence type="predicted"/>
<reference evidence="2" key="1">
    <citation type="journal article" date="2014" name="Nucleic Acids Res.">
        <title>The evolutionary dynamics of variant antigen genes in Babesia reveal a history of genomic innovation underlying host-parasite interaction.</title>
        <authorList>
            <person name="Jackson A.P."/>
            <person name="Otto T.D."/>
            <person name="Darby A."/>
            <person name="Ramaprasad A."/>
            <person name="Xia D."/>
            <person name="Echaide I.E."/>
            <person name="Farber M."/>
            <person name="Gahlot S."/>
            <person name="Gamble J."/>
            <person name="Gupta D."/>
            <person name="Gupta Y."/>
            <person name="Jackson L."/>
            <person name="Malandrin L."/>
            <person name="Malas T.B."/>
            <person name="Moussa E."/>
            <person name="Nair M."/>
            <person name="Reid A.J."/>
            <person name="Sanders M."/>
            <person name="Sharma J."/>
            <person name="Tracey A."/>
            <person name="Quail M.A."/>
            <person name="Weir W."/>
            <person name="Wastling J.M."/>
            <person name="Hall N."/>
            <person name="Willadsen P."/>
            <person name="Lingelbach K."/>
            <person name="Shiels B."/>
            <person name="Tait A."/>
            <person name="Berriman M."/>
            <person name="Allred D.R."/>
            <person name="Pain A."/>
        </authorList>
    </citation>
    <scope>NUCLEOTIDE SEQUENCE</scope>
    <source>
        <strain evidence="2">1802A</strain>
    </source>
</reference>
<dbReference type="EMBL" id="JAHBMH010000079">
    <property type="protein sequence ID" value="KAK1932145.1"/>
    <property type="molecule type" value="Genomic_DNA"/>
</dbReference>
<dbReference type="Proteomes" id="UP001195914">
    <property type="component" value="Unassembled WGS sequence"/>
</dbReference>
<keyword evidence="3" id="KW-1185">Reference proteome</keyword>
<name>A0AAD9G5B9_BABDI</name>
<gene>
    <name evidence="2" type="ORF">X943_000633</name>
</gene>
<evidence type="ECO:0000256" key="1">
    <source>
        <dbReference type="SAM" id="MobiDB-lite"/>
    </source>
</evidence>